<accession>A0A914BYZ6</accession>
<dbReference type="InterPro" id="IPR016186">
    <property type="entry name" value="C-type_lectin-like/link_sf"/>
</dbReference>
<sequence length="102" mass="11066">MIPLVSSYTNWAPGYPNGTGRCAVLDSNDGITSVWKNYGCNPGESGLGLAFCQGKSCDASSVACCANCISNSIPYERKQKIRTKHRHIMRMKLVNGKPVRIA</sequence>
<organism evidence="1 2">
    <name type="scientific">Acrobeloides nanus</name>
    <dbReference type="NCBI Taxonomy" id="290746"/>
    <lineage>
        <taxon>Eukaryota</taxon>
        <taxon>Metazoa</taxon>
        <taxon>Ecdysozoa</taxon>
        <taxon>Nematoda</taxon>
        <taxon>Chromadorea</taxon>
        <taxon>Rhabditida</taxon>
        <taxon>Tylenchina</taxon>
        <taxon>Cephalobomorpha</taxon>
        <taxon>Cephaloboidea</taxon>
        <taxon>Cephalobidae</taxon>
        <taxon>Acrobeloides</taxon>
    </lineage>
</organism>
<dbReference type="AlphaFoldDB" id="A0A914BYZ6"/>
<dbReference type="CDD" id="cd00037">
    <property type="entry name" value="CLECT"/>
    <property type="match status" value="1"/>
</dbReference>
<evidence type="ECO:0000313" key="2">
    <source>
        <dbReference type="WBParaSite" id="ACRNAN_Path_1329.g5221.t1"/>
    </source>
</evidence>
<keyword evidence="1" id="KW-1185">Reference proteome</keyword>
<dbReference type="InterPro" id="IPR016187">
    <property type="entry name" value="CTDL_fold"/>
</dbReference>
<dbReference type="Proteomes" id="UP000887540">
    <property type="component" value="Unplaced"/>
</dbReference>
<name>A0A914BYZ6_9BILA</name>
<dbReference type="WBParaSite" id="ACRNAN_Path_1329.g5221.t1">
    <property type="protein sequence ID" value="ACRNAN_Path_1329.g5221.t1"/>
    <property type="gene ID" value="ACRNAN_Path_1329.g5221"/>
</dbReference>
<reference evidence="2" key="1">
    <citation type="submission" date="2022-11" db="UniProtKB">
        <authorList>
            <consortium name="WormBaseParasite"/>
        </authorList>
    </citation>
    <scope>IDENTIFICATION</scope>
</reference>
<evidence type="ECO:0000313" key="1">
    <source>
        <dbReference type="Proteomes" id="UP000887540"/>
    </source>
</evidence>
<dbReference type="SUPFAM" id="SSF56436">
    <property type="entry name" value="C-type lectin-like"/>
    <property type="match status" value="1"/>
</dbReference>
<dbReference type="Gene3D" id="3.10.100.10">
    <property type="entry name" value="Mannose-Binding Protein A, subunit A"/>
    <property type="match status" value="1"/>
</dbReference>
<proteinExistence type="predicted"/>
<protein>
    <submittedName>
        <fullName evidence="2">C-type lectin domain-containing protein</fullName>
    </submittedName>
</protein>